<dbReference type="CDD" id="cd00540">
    <property type="entry name" value="AAG"/>
    <property type="match status" value="1"/>
</dbReference>
<evidence type="ECO:0000313" key="7">
    <source>
        <dbReference type="Proteomes" id="UP000002027"/>
    </source>
</evidence>
<dbReference type="Gene3D" id="3.10.300.10">
    <property type="entry name" value="Methylpurine-DNA glycosylase (MPG)"/>
    <property type="match status" value="1"/>
</dbReference>
<reference evidence="6 7" key="2">
    <citation type="journal article" date="2010" name="Stand. Genomic Sci.">
        <title>Complete genome sequence of Desulfohalobium retbaense type strain (HR(100)).</title>
        <authorList>
            <person name="Spring S."/>
            <person name="Nolan M."/>
            <person name="Lapidus A."/>
            <person name="Glavina Del Rio T."/>
            <person name="Copeland A."/>
            <person name="Tice H."/>
            <person name="Cheng J.F."/>
            <person name="Lucas S."/>
            <person name="Land M."/>
            <person name="Chen F."/>
            <person name="Bruce D."/>
            <person name="Goodwin L."/>
            <person name="Pitluck S."/>
            <person name="Ivanova N."/>
            <person name="Mavromatis K."/>
            <person name="Mikhailova N."/>
            <person name="Pati A."/>
            <person name="Chen A."/>
            <person name="Palaniappan K."/>
            <person name="Hauser L."/>
            <person name="Chang Y.J."/>
            <person name="Jeffries C.D."/>
            <person name="Munk C."/>
            <person name="Kiss H."/>
            <person name="Chain P."/>
            <person name="Han C."/>
            <person name="Brettin T."/>
            <person name="Detter J.C."/>
            <person name="Schuler E."/>
            <person name="Goker M."/>
            <person name="Rohde M."/>
            <person name="Bristow J."/>
            <person name="Eisen J.A."/>
            <person name="Markowitz V."/>
            <person name="Hugenholtz P."/>
            <person name="Kyrpides N.C."/>
            <person name="Klenk H.P."/>
        </authorList>
    </citation>
    <scope>NUCLEOTIDE SEQUENCE [LARGE SCALE GENOMIC DNA]</scope>
    <source>
        <strain evidence="7">ATCC 49802 / DSM 20745 / S 6022</strain>
    </source>
</reference>
<comment type="similarity">
    <text evidence="1 5">Belongs to the DNA glycosylase MPG family.</text>
</comment>
<accession>D1C480</accession>
<dbReference type="Pfam" id="PF02245">
    <property type="entry name" value="Pur_DNA_glyco"/>
    <property type="match status" value="1"/>
</dbReference>
<dbReference type="InterPro" id="IPR003180">
    <property type="entry name" value="MPG"/>
</dbReference>
<dbReference type="FunFam" id="3.10.300.10:FF:000001">
    <property type="entry name" value="Putative 3-methyladenine DNA glycosylase"/>
    <property type="match status" value="1"/>
</dbReference>
<keyword evidence="3 5" id="KW-0378">Hydrolase</keyword>
<evidence type="ECO:0000256" key="4">
    <source>
        <dbReference type="ARBA" id="ARBA00023204"/>
    </source>
</evidence>
<dbReference type="OrthoDB" id="9794313at2"/>
<evidence type="ECO:0000256" key="1">
    <source>
        <dbReference type="ARBA" id="ARBA00009232"/>
    </source>
</evidence>
<dbReference type="InParanoid" id="D1C480"/>
<dbReference type="STRING" id="479434.Sthe_1613"/>
<dbReference type="PANTHER" id="PTHR10429:SF0">
    <property type="entry name" value="DNA-3-METHYLADENINE GLYCOSYLASE"/>
    <property type="match status" value="1"/>
</dbReference>
<reference evidence="7" key="1">
    <citation type="submission" date="2009-11" db="EMBL/GenBank/DDBJ databases">
        <title>The complete chromosome 1 of Sphaerobacter thermophilus DSM 20745.</title>
        <authorList>
            <person name="Lucas S."/>
            <person name="Copeland A."/>
            <person name="Lapidus A."/>
            <person name="Glavina del Rio T."/>
            <person name="Dalin E."/>
            <person name="Tice H."/>
            <person name="Bruce D."/>
            <person name="Goodwin L."/>
            <person name="Pitluck S."/>
            <person name="Kyrpides N."/>
            <person name="Mavromatis K."/>
            <person name="Ivanova N."/>
            <person name="Mikhailova N."/>
            <person name="LaButti K.M."/>
            <person name="Clum A."/>
            <person name="Sun H.I."/>
            <person name="Brettin T."/>
            <person name="Detter J.C."/>
            <person name="Han C."/>
            <person name="Larimer F."/>
            <person name="Land M."/>
            <person name="Hauser L."/>
            <person name="Markowitz V."/>
            <person name="Cheng J.F."/>
            <person name="Hugenholtz P."/>
            <person name="Woyke T."/>
            <person name="Wu D."/>
            <person name="Steenblock K."/>
            <person name="Schneider S."/>
            <person name="Pukall R."/>
            <person name="Goeker M."/>
            <person name="Klenk H.P."/>
            <person name="Eisen J.A."/>
        </authorList>
    </citation>
    <scope>NUCLEOTIDE SEQUENCE [LARGE SCALE GENOMIC DNA]</scope>
    <source>
        <strain evidence="7">ATCC 49802 / DSM 20745 / S 6022</strain>
    </source>
</reference>
<dbReference type="KEGG" id="sti:Sthe_1613"/>
<protein>
    <recommendedName>
        <fullName evidence="5">Putative 3-methyladenine DNA glycosylase</fullName>
        <ecNumber evidence="5">3.2.2.-</ecNumber>
    </recommendedName>
</protein>
<keyword evidence="7" id="KW-1185">Reference proteome</keyword>
<dbReference type="EMBL" id="CP001823">
    <property type="protein sequence ID" value="ACZ39047.1"/>
    <property type="molecule type" value="Genomic_DNA"/>
</dbReference>
<evidence type="ECO:0000256" key="2">
    <source>
        <dbReference type="ARBA" id="ARBA00022763"/>
    </source>
</evidence>
<dbReference type="EC" id="3.2.2.-" evidence="5"/>
<dbReference type="GO" id="GO:0003905">
    <property type="term" value="F:alkylbase DNA N-glycosylase activity"/>
    <property type="evidence" value="ECO:0007669"/>
    <property type="project" value="InterPro"/>
</dbReference>
<dbReference type="HAMAP" id="MF_00527">
    <property type="entry name" value="3MGH"/>
    <property type="match status" value="1"/>
</dbReference>
<dbReference type="eggNOG" id="COG2094">
    <property type="taxonomic scope" value="Bacteria"/>
</dbReference>
<keyword evidence="2 5" id="KW-0227">DNA damage</keyword>
<dbReference type="RefSeq" id="WP_012872094.1">
    <property type="nucleotide sequence ID" value="NC_013523.1"/>
</dbReference>
<dbReference type="Proteomes" id="UP000002027">
    <property type="component" value="Chromosome 1"/>
</dbReference>
<dbReference type="FunCoup" id="D1C480">
    <property type="interactions" value="91"/>
</dbReference>
<evidence type="ECO:0000313" key="6">
    <source>
        <dbReference type="EMBL" id="ACZ39047.1"/>
    </source>
</evidence>
<dbReference type="GO" id="GO:0003677">
    <property type="term" value="F:DNA binding"/>
    <property type="evidence" value="ECO:0007669"/>
    <property type="project" value="InterPro"/>
</dbReference>
<organism evidence="6 7">
    <name type="scientific">Sphaerobacter thermophilus (strain ATCC 49802 / DSM 20745 / KCCM 41009 / NCIMB 13125 / S 6022)</name>
    <dbReference type="NCBI Taxonomy" id="479434"/>
    <lineage>
        <taxon>Bacteria</taxon>
        <taxon>Pseudomonadati</taxon>
        <taxon>Thermomicrobiota</taxon>
        <taxon>Thermomicrobia</taxon>
        <taxon>Sphaerobacterales</taxon>
        <taxon>Sphaerobacterineae</taxon>
        <taxon>Sphaerobacteraceae</taxon>
        <taxon>Sphaerobacter</taxon>
    </lineage>
</organism>
<dbReference type="SUPFAM" id="SSF50486">
    <property type="entry name" value="FMT C-terminal domain-like"/>
    <property type="match status" value="1"/>
</dbReference>
<dbReference type="AlphaFoldDB" id="D1C480"/>
<dbReference type="NCBIfam" id="TIGR00567">
    <property type="entry name" value="3mg"/>
    <property type="match status" value="1"/>
</dbReference>
<gene>
    <name evidence="6" type="ordered locus">Sthe_1613</name>
</gene>
<sequence>MTSTRNQAPALVPDPARALGASFYERPVVDVARDLLGCLLVSQHDGITTAGLIVETEAYAGPDDPASHAAFRRNGTVTAMWGPPGRAYVYLAYGVYPCFNVVTGPEGEAAAVLIRAIAPVAGIEHMAARRGGADGPRLASGPGRLAVALGITLADNGRALDGPPLWIQPGAPPDCIAAGPRIGVRRGDQRPWRFGIAGHPLLSRPFPP</sequence>
<dbReference type="HOGENOM" id="CLU_060471_2_0_0"/>
<evidence type="ECO:0000256" key="5">
    <source>
        <dbReference type="HAMAP-Rule" id="MF_00527"/>
    </source>
</evidence>
<dbReference type="PANTHER" id="PTHR10429">
    <property type="entry name" value="DNA-3-METHYLADENINE GLYCOSYLASE"/>
    <property type="match status" value="1"/>
</dbReference>
<dbReference type="GO" id="GO:0006284">
    <property type="term" value="P:base-excision repair"/>
    <property type="evidence" value="ECO:0007669"/>
    <property type="project" value="InterPro"/>
</dbReference>
<dbReference type="NCBIfam" id="NF002003">
    <property type="entry name" value="PRK00802.1-3"/>
    <property type="match status" value="1"/>
</dbReference>
<dbReference type="InterPro" id="IPR036995">
    <property type="entry name" value="MPG_sf"/>
</dbReference>
<proteinExistence type="inferred from homology"/>
<evidence type="ECO:0000256" key="3">
    <source>
        <dbReference type="ARBA" id="ARBA00022801"/>
    </source>
</evidence>
<name>D1C480_SPHTD</name>
<keyword evidence="4 5" id="KW-0234">DNA repair</keyword>
<dbReference type="InterPro" id="IPR011034">
    <property type="entry name" value="Formyl_transferase-like_C_sf"/>
</dbReference>